<accession>A0ABN2EAU6</accession>
<evidence type="ECO:0000256" key="1">
    <source>
        <dbReference type="ARBA" id="ARBA00008791"/>
    </source>
</evidence>
<dbReference type="PRINTS" id="PR01438">
    <property type="entry name" value="UNVRSLSTRESS"/>
</dbReference>
<proteinExistence type="inferred from homology"/>
<dbReference type="InterPro" id="IPR006015">
    <property type="entry name" value="Universal_stress_UspA"/>
</dbReference>
<evidence type="ECO:0000259" key="2">
    <source>
        <dbReference type="Pfam" id="PF00582"/>
    </source>
</evidence>
<comment type="caution">
    <text evidence="3">The sequence shown here is derived from an EMBL/GenBank/DDBJ whole genome shotgun (WGS) entry which is preliminary data.</text>
</comment>
<name>A0ABN2EAU6_9ACTN</name>
<dbReference type="EMBL" id="BAAAND010000008">
    <property type="protein sequence ID" value="GAA1599096.1"/>
    <property type="molecule type" value="Genomic_DNA"/>
</dbReference>
<keyword evidence="4" id="KW-1185">Reference proteome</keyword>
<dbReference type="InterPro" id="IPR006016">
    <property type="entry name" value="UspA"/>
</dbReference>
<dbReference type="InterPro" id="IPR014729">
    <property type="entry name" value="Rossmann-like_a/b/a_fold"/>
</dbReference>
<feature type="domain" description="UspA" evidence="2">
    <location>
        <begin position="151"/>
        <end position="287"/>
    </location>
</feature>
<evidence type="ECO:0000313" key="4">
    <source>
        <dbReference type="Proteomes" id="UP001500190"/>
    </source>
</evidence>
<dbReference type="SUPFAM" id="SSF52402">
    <property type="entry name" value="Adenine nucleotide alpha hydrolases-like"/>
    <property type="match status" value="2"/>
</dbReference>
<dbReference type="PANTHER" id="PTHR46268">
    <property type="entry name" value="STRESS RESPONSE PROTEIN NHAX"/>
    <property type="match status" value="1"/>
</dbReference>
<evidence type="ECO:0000313" key="3">
    <source>
        <dbReference type="EMBL" id="GAA1599096.1"/>
    </source>
</evidence>
<comment type="similarity">
    <text evidence="1">Belongs to the universal stress protein A family.</text>
</comment>
<reference evidence="3 4" key="1">
    <citation type="journal article" date="2019" name="Int. J. Syst. Evol. Microbiol.">
        <title>The Global Catalogue of Microorganisms (GCM) 10K type strain sequencing project: providing services to taxonomists for standard genome sequencing and annotation.</title>
        <authorList>
            <consortium name="The Broad Institute Genomics Platform"/>
            <consortium name="The Broad Institute Genome Sequencing Center for Infectious Disease"/>
            <person name="Wu L."/>
            <person name="Ma J."/>
        </authorList>
    </citation>
    <scope>NUCLEOTIDE SEQUENCE [LARGE SCALE GENOMIC DNA]</scope>
    <source>
        <strain evidence="3 4">JCM 14304</strain>
    </source>
</reference>
<dbReference type="Pfam" id="PF00582">
    <property type="entry name" value="Usp"/>
    <property type="match status" value="2"/>
</dbReference>
<feature type="domain" description="UspA" evidence="2">
    <location>
        <begin position="3"/>
        <end position="138"/>
    </location>
</feature>
<dbReference type="PANTHER" id="PTHR46268:SF6">
    <property type="entry name" value="UNIVERSAL STRESS PROTEIN UP12"/>
    <property type="match status" value="1"/>
</dbReference>
<sequence length="287" mass="29871">MATVVIGYDNSTGGQAALQWAAAEAQRLHARLRIVQVFELIIATRPSPGKIVPLAGLRTARERGLHALADGIRAQHPDLVVQTVLVDGSPAEVLLGESAQATMIVLGSRGLGGWSGLLVGSVAVQVSTHAQCPVVVVRPAQFPRPHERPAVVVGVDGSKTSAKAIDFAFDQAEARGAELVAVHAWTRPSPTDDGGEPRRDLNEQDALESGRLLVAESIAGALADHPDVQCDTRLVVGHPAHALVLAGESAELVVVGSRGRGGFTGLLLGSTSQNVLHHAPCPVAIVR</sequence>
<dbReference type="Gene3D" id="3.40.50.620">
    <property type="entry name" value="HUPs"/>
    <property type="match status" value="2"/>
</dbReference>
<protein>
    <submittedName>
        <fullName evidence="3">Universal stress protein</fullName>
    </submittedName>
</protein>
<dbReference type="Proteomes" id="UP001500190">
    <property type="component" value="Unassembled WGS sequence"/>
</dbReference>
<dbReference type="RefSeq" id="WP_344196087.1">
    <property type="nucleotide sequence ID" value="NZ_BAAAND010000008.1"/>
</dbReference>
<gene>
    <name evidence="3" type="ORF">GCM10009742_53420</name>
</gene>
<organism evidence="3 4">
    <name type="scientific">Kribbella karoonensis</name>
    <dbReference type="NCBI Taxonomy" id="324851"/>
    <lineage>
        <taxon>Bacteria</taxon>
        <taxon>Bacillati</taxon>
        <taxon>Actinomycetota</taxon>
        <taxon>Actinomycetes</taxon>
        <taxon>Propionibacteriales</taxon>
        <taxon>Kribbellaceae</taxon>
        <taxon>Kribbella</taxon>
    </lineage>
</organism>